<dbReference type="RefSeq" id="WP_040092654.1">
    <property type="nucleotide sequence ID" value="NZ_CM020866.1"/>
</dbReference>
<evidence type="ECO:0000313" key="2">
    <source>
        <dbReference type="EMBL" id="PQM30484.1"/>
    </source>
</evidence>
<accession>A0A2P6FAQ4</accession>
<reference evidence="2 4" key="2">
    <citation type="journal article" date="2015" name="MBio">
        <title>Genome sequence of the Drosophila melanogaster male-killing Spiroplasma strain MSRO endosymbiont.</title>
        <authorList>
            <person name="Paredes J.C."/>
            <person name="Herren J.K."/>
            <person name="Schupfer F."/>
            <person name="Marin R."/>
            <person name="Claverol S."/>
            <person name="Kuo C.H."/>
            <person name="Lemaitre B."/>
            <person name="Beven L."/>
        </authorList>
    </citation>
    <scope>NUCLEOTIDE SEQUENCE [LARGE SCALE GENOMIC DNA]</scope>
    <source>
        <strain evidence="2 4">MSRO</strain>
    </source>
</reference>
<name>A0A2P6FAQ4_9MOLU</name>
<sequence length="341" mass="38218">MKKLLSILTITTLTANVPAPLLANTPLTRNKRDVGATKTDVNTRVIKTDGANKPTAHQIKNILKELNLQLDITKINVTNITNNSATITSTEFSGSRTLNFKVDKSIDLKKIIINIDLGSIITDGINLPTIEQIKDKLKELNLQLDITKINVTKIANNNAAITSNDENIYTKNVIVNYTISIKSFIRNTDLGSIITDGINLPTIEQIKDKLKKLNNKLKDVKFHFFIKNIDITDIKPTSAKLNYLYPHIYSDTVDINFTSNINLDKIITNNNLGEFITNNLFKPAEQQIKDKLKELNPQLDITKTNVTHITNNSATITSNDENIYTKNVIVNYTVSISSINW</sequence>
<evidence type="ECO:0000313" key="3">
    <source>
        <dbReference type="EMBL" id="PQM32355.1"/>
    </source>
</evidence>
<comment type="caution">
    <text evidence="2">The sequence shown here is derived from an EMBL/GenBank/DDBJ whole genome shotgun (WGS) entry which is preliminary data.</text>
</comment>
<dbReference type="AlphaFoldDB" id="A0A2P6FAQ4"/>
<keyword evidence="1" id="KW-0732">Signal</keyword>
<gene>
    <name evidence="2" type="ORF">SMSRO_SF002490</name>
    <name evidence="3" type="ORF">SMSRO_SF022640</name>
</gene>
<reference evidence="2" key="1">
    <citation type="submission" date="2014-10" db="EMBL/GenBank/DDBJ databases">
        <authorList>
            <person name="Seo M.-J."/>
            <person name="Seok Y.J."/>
            <person name="Cha I.-T."/>
        </authorList>
    </citation>
    <scope>NUCLEOTIDE SEQUENCE</scope>
    <source>
        <strain evidence="2">MSRO</strain>
    </source>
</reference>
<dbReference type="OrthoDB" id="391497at2"/>
<keyword evidence="4" id="KW-1185">Reference proteome</keyword>
<dbReference type="EMBL" id="JTLV02000001">
    <property type="protein sequence ID" value="PQM32355.1"/>
    <property type="molecule type" value="Genomic_DNA"/>
</dbReference>
<dbReference type="Proteomes" id="UP000031565">
    <property type="component" value="Unassembled WGS sequence"/>
</dbReference>
<protein>
    <recommendedName>
        <fullName evidence="5">Chitinase-like</fullName>
    </recommendedName>
</protein>
<evidence type="ECO:0000256" key="1">
    <source>
        <dbReference type="SAM" id="SignalP"/>
    </source>
</evidence>
<evidence type="ECO:0000313" key="4">
    <source>
        <dbReference type="Proteomes" id="UP000031565"/>
    </source>
</evidence>
<reference evidence="2" key="3">
    <citation type="submission" date="2017-11" db="EMBL/GenBank/DDBJ databases">
        <title>Cell-free culture of the endosymbiotic bacteria Spiroplasma poulsonii highlights bacterial genes involved in host-symbiont interactions.</title>
        <authorList>
            <person name="Masson F."/>
            <person name="Calderon Copete S.P."/>
            <person name="Schupfer F."/>
            <person name="Garcia-Arraez G."/>
            <person name="Lemaitre B."/>
        </authorList>
    </citation>
    <scope>NUCLEOTIDE SEQUENCE</scope>
    <source>
        <strain evidence="2">MSRO</strain>
    </source>
</reference>
<dbReference type="EMBL" id="JTLV02000001">
    <property type="protein sequence ID" value="PQM30484.1"/>
    <property type="molecule type" value="Genomic_DNA"/>
</dbReference>
<feature type="signal peptide" evidence="1">
    <location>
        <begin position="1"/>
        <end position="23"/>
    </location>
</feature>
<feature type="chain" id="PRO_5015085560" description="Chitinase-like" evidence="1">
    <location>
        <begin position="24"/>
        <end position="341"/>
    </location>
</feature>
<proteinExistence type="predicted"/>
<evidence type="ECO:0008006" key="5">
    <source>
        <dbReference type="Google" id="ProtNLM"/>
    </source>
</evidence>
<organism evidence="2 4">
    <name type="scientific">Spiroplasma poulsonii</name>
    <dbReference type="NCBI Taxonomy" id="2138"/>
    <lineage>
        <taxon>Bacteria</taxon>
        <taxon>Bacillati</taxon>
        <taxon>Mycoplasmatota</taxon>
        <taxon>Mollicutes</taxon>
        <taxon>Entomoplasmatales</taxon>
        <taxon>Spiroplasmataceae</taxon>
        <taxon>Spiroplasma</taxon>
    </lineage>
</organism>